<keyword evidence="4" id="KW-1185">Reference proteome</keyword>
<dbReference type="GeneID" id="64958057"/>
<protein>
    <submittedName>
        <fullName evidence="3">Uncharacterized protein</fullName>
    </submittedName>
</protein>
<reference evidence="3" key="2">
    <citation type="submission" date="2021-02" db="EMBL/GenBank/DDBJ databases">
        <title>Aspergillus luchuensis mut. kawachii IFO 4304 genome sequence.</title>
        <authorList>
            <person name="Mori K."/>
            <person name="Kadooka C."/>
            <person name="Goto M."/>
            <person name="Futagami T."/>
        </authorList>
    </citation>
    <scope>NUCLEOTIDE SEQUENCE</scope>
    <source>
        <strain evidence="3">IFO 4308</strain>
    </source>
</reference>
<sequence length="549" mass="61691">MDFENDVLLPIHSVILAREPIEAFLSAMPSATTTALSVKSEAEAQAPDVQAFFGFFAQLKDLSPTVGFNMILTVHDENMTLRSHLKSKEEQVIDLEKKIRDCDSKKETAINEMFLMNEKERRCHQDTQSRVQELQKTLQEKDNLINAQNAALETKETQIRKAKAEFRKQTEALVQVQQEISALQGNLRAKDTIIDQLKAAESGLKHSLSTTKENAKALEEKNSNLQQLLDNTRARLNTIEGFASGFYEGDEGSLIDDFTGLWHFAKTELYSQFKVDFTTEAISNGSAWTNLKRCDLVRNHHIPLPCSNTPPAKQIRLAIILAILAREIDRYIFQPCYIIPEDARIRKILGDLAMTDSEKESFCRSVLQSINTQAQEKALSSTIQTVVGRVLSYFDDLLTEAQRTSMRSSLENIVRKAAGVWQPIRRAKRRYEPDFEQPGPDEYWLPFTLDDNSRPEAQTAQNTQDENALTIFPRLSVIENDRMTLHTVVIQLSKSSPLFCAASSELPKATSNSSVVRVMAKTLRSKSANPKGANQPDGHSNGTKKATGK</sequence>
<evidence type="ECO:0000256" key="2">
    <source>
        <dbReference type="SAM" id="MobiDB-lite"/>
    </source>
</evidence>
<name>A0A7R7W5H0_ASPKA</name>
<evidence type="ECO:0000313" key="4">
    <source>
        <dbReference type="Proteomes" id="UP000661280"/>
    </source>
</evidence>
<dbReference type="KEGG" id="aluc:AKAW2_30051A"/>
<feature type="coiled-coil region" evidence="1">
    <location>
        <begin position="208"/>
        <end position="235"/>
    </location>
</feature>
<dbReference type="Proteomes" id="UP000661280">
    <property type="component" value="Chromosome 3"/>
</dbReference>
<feature type="coiled-coil region" evidence="1">
    <location>
        <begin position="78"/>
        <end position="179"/>
    </location>
</feature>
<dbReference type="EMBL" id="AP024427">
    <property type="protein sequence ID" value="BCR96732.1"/>
    <property type="molecule type" value="Genomic_DNA"/>
</dbReference>
<proteinExistence type="predicted"/>
<reference evidence="3" key="1">
    <citation type="submission" date="2021-01" db="EMBL/GenBank/DDBJ databases">
        <authorList>
            <consortium name="Aspergillus luchuensis mut. kawachii IFO 4304 genome sequencing consortium"/>
            <person name="Kazuki M."/>
            <person name="Futagami T."/>
        </authorList>
    </citation>
    <scope>NUCLEOTIDE SEQUENCE</scope>
    <source>
        <strain evidence="3">IFO 4308</strain>
    </source>
</reference>
<dbReference type="OrthoDB" id="5421041at2759"/>
<evidence type="ECO:0000256" key="1">
    <source>
        <dbReference type="SAM" id="Coils"/>
    </source>
</evidence>
<dbReference type="AlphaFoldDB" id="A0A7R7W5H0"/>
<gene>
    <name evidence="3" type="ORF">AKAW2_30051A</name>
</gene>
<keyword evidence="1" id="KW-0175">Coiled coil</keyword>
<accession>A0A7R7W5H0</accession>
<feature type="compositionally biased region" description="Polar residues" evidence="2">
    <location>
        <begin position="537"/>
        <end position="549"/>
    </location>
</feature>
<dbReference type="RefSeq" id="XP_041540498.1">
    <property type="nucleotide sequence ID" value="XM_041686521.1"/>
</dbReference>
<feature type="region of interest" description="Disordered" evidence="2">
    <location>
        <begin position="520"/>
        <end position="549"/>
    </location>
</feature>
<organism evidence="3 4">
    <name type="scientific">Aspergillus kawachii</name>
    <name type="common">White koji mold</name>
    <name type="synonym">Aspergillus awamori var. kawachi</name>
    <dbReference type="NCBI Taxonomy" id="1069201"/>
    <lineage>
        <taxon>Eukaryota</taxon>
        <taxon>Fungi</taxon>
        <taxon>Dikarya</taxon>
        <taxon>Ascomycota</taxon>
        <taxon>Pezizomycotina</taxon>
        <taxon>Eurotiomycetes</taxon>
        <taxon>Eurotiomycetidae</taxon>
        <taxon>Eurotiales</taxon>
        <taxon>Aspergillaceae</taxon>
        <taxon>Aspergillus</taxon>
        <taxon>Aspergillus subgen. Circumdati</taxon>
    </lineage>
</organism>
<evidence type="ECO:0000313" key="3">
    <source>
        <dbReference type="EMBL" id="BCR96732.1"/>
    </source>
</evidence>